<evidence type="ECO:0000256" key="1">
    <source>
        <dbReference type="ARBA" id="ARBA00004236"/>
    </source>
</evidence>
<evidence type="ECO:0000313" key="4">
    <source>
        <dbReference type="EMBL" id="SVA71982.1"/>
    </source>
</evidence>
<evidence type="ECO:0000256" key="3">
    <source>
        <dbReference type="ARBA" id="ARBA00023136"/>
    </source>
</evidence>
<dbReference type="InterPro" id="IPR015943">
    <property type="entry name" value="WD40/YVTN_repeat-like_dom_sf"/>
</dbReference>
<gene>
    <name evidence="4" type="ORF">METZ01_LOCUS124836</name>
</gene>
<protein>
    <recommendedName>
        <fullName evidence="5">Phytase-like domain-containing protein</fullName>
    </recommendedName>
</protein>
<dbReference type="Gene3D" id="2.130.10.10">
    <property type="entry name" value="YVTN repeat-like/Quinoprotein amine dehydrogenase"/>
    <property type="match status" value="1"/>
</dbReference>
<proteinExistence type="predicted"/>
<comment type="subcellular location">
    <subcellularLocation>
        <location evidence="1">Cell membrane</location>
    </subcellularLocation>
</comment>
<evidence type="ECO:0008006" key="5">
    <source>
        <dbReference type="Google" id="ProtNLM"/>
    </source>
</evidence>
<name>A0A381Y5Q2_9ZZZZ</name>
<dbReference type="InterPro" id="IPR009722">
    <property type="entry name" value="YjiK/CarP"/>
</dbReference>
<dbReference type="GO" id="GO:0005886">
    <property type="term" value="C:plasma membrane"/>
    <property type="evidence" value="ECO:0007669"/>
    <property type="project" value="UniProtKB-SubCell"/>
</dbReference>
<dbReference type="SUPFAM" id="SSF50956">
    <property type="entry name" value="Thermostable phytase (3-phytase)"/>
    <property type="match status" value="1"/>
</dbReference>
<organism evidence="4">
    <name type="scientific">marine metagenome</name>
    <dbReference type="NCBI Taxonomy" id="408172"/>
    <lineage>
        <taxon>unclassified sequences</taxon>
        <taxon>metagenomes</taxon>
        <taxon>ecological metagenomes</taxon>
    </lineage>
</organism>
<accession>A0A381Y5Q2</accession>
<dbReference type="Pfam" id="PF06977">
    <property type="entry name" value="SdiA-regulated"/>
    <property type="match status" value="1"/>
</dbReference>
<evidence type="ECO:0000256" key="2">
    <source>
        <dbReference type="ARBA" id="ARBA00022475"/>
    </source>
</evidence>
<sequence>MGKFFFFTLFFIAIRAQDGPLNYYALTTPATEIAGIINGELSGVTWNKLNNYLYMIEDDYGTIWETDTNCNILRTISGGTFGDTEDIAFLGHDEFAVVTEEGDLYIGNIPHSEDDMVIDPDDFQKITFAYPDGNDGPEGVTYNPLTETFYIVKEKNPQAFYKFQRPGTSADTVITPDIPFDAESIFDGIMEDLSALTFDERTGRILILSEDSHRIIDVDPETGTIHGVLYMSDATQHEGISFYNNNYDLIITSEPNYYTTYSSACYADDLHGFENTVCLEQTILGIEQDCNWDFDFNYKINVIDLLIANDILNGYDHYDCSD</sequence>
<reference evidence="4" key="1">
    <citation type="submission" date="2018-05" db="EMBL/GenBank/DDBJ databases">
        <authorList>
            <person name="Lanie J.A."/>
            <person name="Ng W.-L."/>
            <person name="Kazmierczak K.M."/>
            <person name="Andrzejewski T.M."/>
            <person name="Davidsen T.M."/>
            <person name="Wayne K.J."/>
            <person name="Tettelin H."/>
            <person name="Glass J.I."/>
            <person name="Rusch D."/>
            <person name="Podicherti R."/>
            <person name="Tsui H.-C.T."/>
            <person name="Winkler M.E."/>
        </authorList>
    </citation>
    <scope>NUCLEOTIDE SEQUENCE</scope>
</reference>
<dbReference type="EMBL" id="UINC01017382">
    <property type="protein sequence ID" value="SVA71982.1"/>
    <property type="molecule type" value="Genomic_DNA"/>
</dbReference>
<keyword evidence="2" id="KW-1003">Cell membrane</keyword>
<dbReference type="AlphaFoldDB" id="A0A381Y5Q2"/>
<keyword evidence="3" id="KW-0472">Membrane</keyword>